<organism evidence="1 2">
    <name type="scientific">Candidatus Taylorbacteria bacterium CG11_big_fil_rev_8_21_14_0_20_46_11</name>
    <dbReference type="NCBI Taxonomy" id="1975025"/>
    <lineage>
        <taxon>Bacteria</taxon>
        <taxon>Candidatus Tayloriibacteriota</taxon>
    </lineage>
</organism>
<accession>A0A2H0KEA6</accession>
<gene>
    <name evidence="1" type="ORF">COV91_02545</name>
</gene>
<sequence length="422" mass="46284">MFKVRFLAIFASRWRENKERIPMRIVFGGPKHSGKSVLLWYLKKLLASKGDYMPLRCAPDGEGDWTQELYLTNPDLTLELRQKGKFSEEFVSWAEGAVKNCTSRFGLVDVGGIPSPENRRICKHADALVIVIGDQWGPEVHESWVQFARELGLKVLGTVHGTLDSNAQEYSRINPDGKFEGLSVGLDRKTFKGSTCVEALADFLAEKTETQKKQKKMNTITVSQIAGMIGKQPGPINLPGGKVIQGLDWKAEELPAVQEALKPFSALGTPWFIDGAGPQWLIACITHALHPCAVTLADTKVEGGQVAIGERKQPEGTGKGDLDFTVEEKEMGALVRYQSANPVDFRKLPELLPPVTAQGKPVFLNGKTATWGTVDIATTYQHVVPAVFVGQPQGANGYVYVCAISHRPDFQVGSVVKAEDLK</sequence>
<dbReference type="EMBL" id="PCVG01000031">
    <property type="protein sequence ID" value="PIQ68734.1"/>
    <property type="molecule type" value="Genomic_DNA"/>
</dbReference>
<dbReference type="Proteomes" id="UP000229342">
    <property type="component" value="Unassembled WGS sequence"/>
</dbReference>
<evidence type="ECO:0000313" key="1">
    <source>
        <dbReference type="EMBL" id="PIQ68734.1"/>
    </source>
</evidence>
<protein>
    <submittedName>
        <fullName evidence="1">Uncharacterized protein</fullName>
    </submittedName>
</protein>
<reference evidence="1 2" key="1">
    <citation type="submission" date="2017-09" db="EMBL/GenBank/DDBJ databases">
        <title>Depth-based differentiation of microbial function through sediment-hosted aquifers and enrichment of novel symbionts in the deep terrestrial subsurface.</title>
        <authorList>
            <person name="Probst A.J."/>
            <person name="Ladd B."/>
            <person name="Jarett J.K."/>
            <person name="Geller-Mcgrath D.E."/>
            <person name="Sieber C.M."/>
            <person name="Emerson J.B."/>
            <person name="Anantharaman K."/>
            <person name="Thomas B.C."/>
            <person name="Malmstrom R."/>
            <person name="Stieglmeier M."/>
            <person name="Klingl A."/>
            <person name="Woyke T."/>
            <person name="Ryan C.M."/>
            <person name="Banfield J.F."/>
        </authorList>
    </citation>
    <scope>NUCLEOTIDE SEQUENCE [LARGE SCALE GENOMIC DNA]</scope>
    <source>
        <strain evidence="1">CG11_big_fil_rev_8_21_14_0_20_46_11</strain>
    </source>
</reference>
<comment type="caution">
    <text evidence="1">The sequence shown here is derived from an EMBL/GenBank/DDBJ whole genome shotgun (WGS) entry which is preliminary data.</text>
</comment>
<proteinExistence type="predicted"/>
<evidence type="ECO:0000313" key="2">
    <source>
        <dbReference type="Proteomes" id="UP000229342"/>
    </source>
</evidence>
<name>A0A2H0KEA6_9BACT</name>
<dbReference type="AlphaFoldDB" id="A0A2H0KEA6"/>